<dbReference type="Proteomes" id="UP000824041">
    <property type="component" value="Unassembled WGS sequence"/>
</dbReference>
<evidence type="ECO:0000313" key="2">
    <source>
        <dbReference type="EMBL" id="HIZ23063.1"/>
    </source>
</evidence>
<evidence type="ECO:0000259" key="1">
    <source>
        <dbReference type="Pfam" id="PF11823"/>
    </source>
</evidence>
<accession>A0A9D2DU11</accession>
<gene>
    <name evidence="2" type="ORF">IAA21_09750</name>
</gene>
<sequence length="81" mass="9284">MKEFIATFYSHFGAIQFKRLCDGKGLKAAVMPVPRSLSSSCGTCVRFCAEDPEEFPEKTEEMEQIVRIEGEKYITVYHIEE</sequence>
<reference evidence="2" key="1">
    <citation type="journal article" date="2021" name="PeerJ">
        <title>Extensive microbial diversity within the chicken gut microbiome revealed by metagenomics and culture.</title>
        <authorList>
            <person name="Gilroy R."/>
            <person name="Ravi A."/>
            <person name="Getino M."/>
            <person name="Pursley I."/>
            <person name="Horton D.L."/>
            <person name="Alikhan N.F."/>
            <person name="Baker D."/>
            <person name="Gharbi K."/>
            <person name="Hall N."/>
            <person name="Watson M."/>
            <person name="Adriaenssens E.M."/>
            <person name="Foster-Nyarko E."/>
            <person name="Jarju S."/>
            <person name="Secka A."/>
            <person name="Antonio M."/>
            <person name="Oren A."/>
            <person name="Chaudhuri R.R."/>
            <person name="La Ragione R."/>
            <person name="Hildebrand F."/>
            <person name="Pallen M.J."/>
        </authorList>
    </citation>
    <scope>NUCLEOTIDE SEQUENCE</scope>
    <source>
        <strain evidence="2">14324</strain>
    </source>
</reference>
<dbReference type="Pfam" id="PF11823">
    <property type="entry name" value="Se_S_carrier"/>
    <property type="match status" value="1"/>
</dbReference>
<dbReference type="EMBL" id="DXBU01000131">
    <property type="protein sequence ID" value="HIZ23063.1"/>
    <property type="molecule type" value="Genomic_DNA"/>
</dbReference>
<evidence type="ECO:0000313" key="3">
    <source>
        <dbReference type="Proteomes" id="UP000824041"/>
    </source>
</evidence>
<dbReference type="InterPro" id="IPR021778">
    <property type="entry name" value="Se/S_carrier-like"/>
</dbReference>
<comment type="caution">
    <text evidence="2">The sequence shown here is derived from an EMBL/GenBank/DDBJ whole genome shotgun (WGS) entry which is preliminary data.</text>
</comment>
<organism evidence="2 3">
    <name type="scientific">Candidatus Blautia faecigallinarum</name>
    <dbReference type="NCBI Taxonomy" id="2838488"/>
    <lineage>
        <taxon>Bacteria</taxon>
        <taxon>Bacillati</taxon>
        <taxon>Bacillota</taxon>
        <taxon>Clostridia</taxon>
        <taxon>Lachnospirales</taxon>
        <taxon>Lachnospiraceae</taxon>
        <taxon>Blautia</taxon>
    </lineage>
</organism>
<proteinExistence type="predicted"/>
<protein>
    <submittedName>
        <fullName evidence="2">DUF3343 domain-containing protein</fullName>
    </submittedName>
</protein>
<name>A0A9D2DU11_9FIRM</name>
<dbReference type="AlphaFoldDB" id="A0A9D2DU11"/>
<reference evidence="2" key="2">
    <citation type="submission" date="2021-04" db="EMBL/GenBank/DDBJ databases">
        <authorList>
            <person name="Gilroy R."/>
        </authorList>
    </citation>
    <scope>NUCLEOTIDE SEQUENCE</scope>
    <source>
        <strain evidence="2">14324</strain>
    </source>
</reference>
<feature type="domain" description="Putative Se/S carrier protein-like" evidence="1">
    <location>
        <begin position="4"/>
        <end position="61"/>
    </location>
</feature>